<keyword evidence="2" id="KW-1185">Reference proteome</keyword>
<dbReference type="AlphaFoldDB" id="A0A1M7R0L8"/>
<proteinExistence type="predicted"/>
<gene>
    <name evidence="1" type="ORF">SAMN05443668_1061</name>
</gene>
<reference evidence="1 2" key="1">
    <citation type="submission" date="2016-11" db="EMBL/GenBank/DDBJ databases">
        <authorList>
            <person name="Jaros S."/>
            <person name="Januszkiewicz K."/>
            <person name="Wedrychowicz H."/>
        </authorList>
    </citation>
    <scope>NUCLEOTIDE SEQUENCE [LARGE SCALE GENOMIC DNA]</scope>
    <source>
        <strain evidence="1 2">DSM 46144</strain>
    </source>
</reference>
<sequence>EMSRSISEASTGATSIAHNIAGVAAAAQTTTATVLDTQRSAEELARMSGDLQAIVTRFRI</sequence>
<evidence type="ECO:0000313" key="2">
    <source>
        <dbReference type="Proteomes" id="UP000184440"/>
    </source>
</evidence>
<feature type="non-terminal residue" evidence="1">
    <location>
        <position position="1"/>
    </location>
</feature>
<dbReference type="Proteomes" id="UP000184440">
    <property type="component" value="Unassembled WGS sequence"/>
</dbReference>
<protein>
    <recommendedName>
        <fullName evidence="3">Methyl-accepting chemotaxis protein</fullName>
    </recommendedName>
</protein>
<dbReference type="Gene3D" id="1.10.287.950">
    <property type="entry name" value="Methyl-accepting chemotaxis protein"/>
    <property type="match status" value="1"/>
</dbReference>
<name>A0A1M7R0L8_9ACTN</name>
<dbReference type="EMBL" id="FRCS01000006">
    <property type="protein sequence ID" value="SHN38090.1"/>
    <property type="molecule type" value="Genomic_DNA"/>
</dbReference>
<accession>A0A1M7R0L8</accession>
<dbReference type="SUPFAM" id="SSF58104">
    <property type="entry name" value="Methyl-accepting chemotaxis protein (MCP) signaling domain"/>
    <property type="match status" value="1"/>
</dbReference>
<evidence type="ECO:0008006" key="3">
    <source>
        <dbReference type="Google" id="ProtNLM"/>
    </source>
</evidence>
<evidence type="ECO:0000313" key="1">
    <source>
        <dbReference type="EMBL" id="SHN38090.1"/>
    </source>
</evidence>
<organism evidence="1 2">
    <name type="scientific">Cryptosporangium aurantiacum</name>
    <dbReference type="NCBI Taxonomy" id="134849"/>
    <lineage>
        <taxon>Bacteria</taxon>
        <taxon>Bacillati</taxon>
        <taxon>Actinomycetota</taxon>
        <taxon>Actinomycetes</taxon>
        <taxon>Cryptosporangiales</taxon>
        <taxon>Cryptosporangiaceae</taxon>
        <taxon>Cryptosporangium</taxon>
    </lineage>
</organism>